<dbReference type="RefSeq" id="WP_344866520.1">
    <property type="nucleotide sequence ID" value="NZ_BAAAUT010000093.1"/>
</dbReference>
<evidence type="ECO:0000259" key="1">
    <source>
        <dbReference type="Pfam" id="PF07045"/>
    </source>
</evidence>
<dbReference type="Proteomes" id="UP001500320">
    <property type="component" value="Unassembled WGS sequence"/>
</dbReference>
<protein>
    <submittedName>
        <fullName evidence="2">DUF1330 domain-containing protein</fullName>
    </submittedName>
</protein>
<gene>
    <name evidence="2" type="ORF">GCM10010466_65850</name>
</gene>
<keyword evidence="3" id="KW-1185">Reference proteome</keyword>
<dbReference type="PANTHER" id="PTHR41521:SF4">
    <property type="entry name" value="BLR0684 PROTEIN"/>
    <property type="match status" value="1"/>
</dbReference>
<organism evidence="2 3">
    <name type="scientific">Planomonospora alba</name>
    <dbReference type="NCBI Taxonomy" id="161354"/>
    <lineage>
        <taxon>Bacteria</taxon>
        <taxon>Bacillati</taxon>
        <taxon>Actinomycetota</taxon>
        <taxon>Actinomycetes</taxon>
        <taxon>Streptosporangiales</taxon>
        <taxon>Streptosporangiaceae</taxon>
        <taxon>Planomonospora</taxon>
    </lineage>
</organism>
<name>A0ABP6P567_9ACTN</name>
<dbReference type="Pfam" id="PF07045">
    <property type="entry name" value="DUF1330"/>
    <property type="match status" value="1"/>
</dbReference>
<dbReference type="EMBL" id="BAAAUT010000093">
    <property type="protein sequence ID" value="GAA3165862.1"/>
    <property type="molecule type" value="Genomic_DNA"/>
</dbReference>
<proteinExistence type="predicted"/>
<dbReference type="SUPFAM" id="SSF54909">
    <property type="entry name" value="Dimeric alpha+beta barrel"/>
    <property type="match status" value="1"/>
</dbReference>
<feature type="domain" description="DUF1330" evidence="1">
    <location>
        <begin position="2"/>
        <end position="96"/>
    </location>
</feature>
<dbReference type="Gene3D" id="3.30.70.100">
    <property type="match status" value="1"/>
</dbReference>
<comment type="caution">
    <text evidence="2">The sequence shown here is derived from an EMBL/GenBank/DDBJ whole genome shotgun (WGS) entry which is preliminary data.</text>
</comment>
<accession>A0ABP6P567</accession>
<evidence type="ECO:0000313" key="2">
    <source>
        <dbReference type="EMBL" id="GAA3165862.1"/>
    </source>
</evidence>
<dbReference type="InterPro" id="IPR011008">
    <property type="entry name" value="Dimeric_a/b-barrel"/>
</dbReference>
<sequence>MTAYVIAHLRDPDRLHPQVLEYMERIQATMDPFSGRFLVHGGALDVREGRWPGDVVMLEFPSGKDARDWYGSAAYQEILPLRTDHLEGDLVIVEGVGPGYDPATKAAALREALRPAPGGDVVAGRQPVTS</sequence>
<dbReference type="InterPro" id="IPR010753">
    <property type="entry name" value="DUF1330"/>
</dbReference>
<dbReference type="PANTHER" id="PTHR41521">
    <property type="match status" value="1"/>
</dbReference>
<reference evidence="3" key="1">
    <citation type="journal article" date="2019" name="Int. J. Syst. Evol. Microbiol.">
        <title>The Global Catalogue of Microorganisms (GCM) 10K type strain sequencing project: providing services to taxonomists for standard genome sequencing and annotation.</title>
        <authorList>
            <consortium name="The Broad Institute Genomics Platform"/>
            <consortium name="The Broad Institute Genome Sequencing Center for Infectious Disease"/>
            <person name="Wu L."/>
            <person name="Ma J."/>
        </authorList>
    </citation>
    <scope>NUCLEOTIDE SEQUENCE [LARGE SCALE GENOMIC DNA]</scope>
    <source>
        <strain evidence="3">JCM 9373</strain>
    </source>
</reference>
<evidence type="ECO:0000313" key="3">
    <source>
        <dbReference type="Proteomes" id="UP001500320"/>
    </source>
</evidence>